<keyword evidence="4" id="KW-1185">Reference proteome</keyword>
<sequence>MLAVGLGVMSSPWWKQLQVVQGHRICGDCHEAIKLISMLKRREIIVRDASRFHHFSDGHCSCGDYW</sequence>
<feature type="domain" description="DYW" evidence="2">
    <location>
        <begin position="2"/>
        <end position="66"/>
    </location>
</feature>
<dbReference type="Proteomes" id="UP001154282">
    <property type="component" value="Unassembled WGS sequence"/>
</dbReference>
<dbReference type="AlphaFoldDB" id="A0AAV0MJ39"/>
<dbReference type="EMBL" id="CAMGYJ010000007">
    <property type="protein sequence ID" value="CAI0446440.1"/>
    <property type="molecule type" value="Genomic_DNA"/>
</dbReference>
<evidence type="ECO:0000256" key="1">
    <source>
        <dbReference type="ARBA" id="ARBA00006643"/>
    </source>
</evidence>
<dbReference type="GO" id="GO:0008270">
    <property type="term" value="F:zinc ion binding"/>
    <property type="evidence" value="ECO:0007669"/>
    <property type="project" value="InterPro"/>
</dbReference>
<dbReference type="Pfam" id="PF14432">
    <property type="entry name" value="DYW_deaminase"/>
    <property type="match status" value="1"/>
</dbReference>
<comment type="caution">
    <text evidence="3">The sequence shown here is derived from an EMBL/GenBank/DDBJ whole genome shotgun (WGS) entry which is preliminary data.</text>
</comment>
<proteinExistence type="inferred from homology"/>
<reference evidence="3" key="1">
    <citation type="submission" date="2022-08" db="EMBL/GenBank/DDBJ databases">
        <authorList>
            <person name="Gutierrez-Valencia J."/>
        </authorList>
    </citation>
    <scope>NUCLEOTIDE SEQUENCE</scope>
</reference>
<organism evidence="3 4">
    <name type="scientific">Linum tenue</name>
    <dbReference type="NCBI Taxonomy" id="586396"/>
    <lineage>
        <taxon>Eukaryota</taxon>
        <taxon>Viridiplantae</taxon>
        <taxon>Streptophyta</taxon>
        <taxon>Embryophyta</taxon>
        <taxon>Tracheophyta</taxon>
        <taxon>Spermatophyta</taxon>
        <taxon>Magnoliopsida</taxon>
        <taxon>eudicotyledons</taxon>
        <taxon>Gunneridae</taxon>
        <taxon>Pentapetalae</taxon>
        <taxon>rosids</taxon>
        <taxon>fabids</taxon>
        <taxon>Malpighiales</taxon>
        <taxon>Linaceae</taxon>
        <taxon>Linum</taxon>
    </lineage>
</organism>
<accession>A0AAV0MJ39</accession>
<dbReference type="InterPro" id="IPR032867">
    <property type="entry name" value="DYW_dom"/>
</dbReference>
<evidence type="ECO:0000259" key="2">
    <source>
        <dbReference type="Pfam" id="PF14432"/>
    </source>
</evidence>
<evidence type="ECO:0000313" key="4">
    <source>
        <dbReference type="Proteomes" id="UP001154282"/>
    </source>
</evidence>
<protein>
    <recommendedName>
        <fullName evidence="2">DYW domain-containing protein</fullName>
    </recommendedName>
</protein>
<comment type="similarity">
    <text evidence="1">Belongs to the PPR family. PCMP-H subfamily.</text>
</comment>
<gene>
    <name evidence="3" type="ORF">LITE_LOCUS29019</name>
</gene>
<name>A0AAV0MJ39_9ROSI</name>
<evidence type="ECO:0000313" key="3">
    <source>
        <dbReference type="EMBL" id="CAI0446440.1"/>
    </source>
</evidence>